<evidence type="ECO:0000256" key="3">
    <source>
        <dbReference type="ARBA" id="ARBA00022695"/>
    </source>
</evidence>
<evidence type="ECO:0000256" key="7">
    <source>
        <dbReference type="ARBA" id="ARBA00022842"/>
    </source>
</evidence>
<keyword evidence="8" id="KW-0464">Manganese</keyword>
<comment type="caution">
    <text evidence="9">The sequence shown here is derived from an EMBL/GenBank/DDBJ whole genome shotgun (WGS) entry which is preliminary data.</text>
</comment>
<feature type="active site" description="Proton acceptor" evidence="8">
    <location>
        <position position="243"/>
    </location>
</feature>
<dbReference type="RefSeq" id="WP_354509987.1">
    <property type="nucleotide sequence ID" value="NZ_JBEPMO010000015.1"/>
</dbReference>
<feature type="binding site" evidence="8">
    <location>
        <position position="83"/>
    </location>
    <ligand>
        <name>ATP</name>
        <dbReference type="ChEBI" id="CHEBI:30616"/>
    </ligand>
</feature>
<feature type="binding site" evidence="8">
    <location>
        <position position="104"/>
    </location>
    <ligand>
        <name>ATP</name>
        <dbReference type="ChEBI" id="CHEBI:30616"/>
    </ligand>
</feature>
<comment type="catalytic activity">
    <reaction evidence="8">
        <text>L-histidyl-[protein] + UTP = N(tele)-(5'-uridylyl)-L-histidyl-[protein] + diphosphate</text>
        <dbReference type="Rhea" id="RHEA:83891"/>
        <dbReference type="Rhea" id="RHEA-COMP:9745"/>
        <dbReference type="Rhea" id="RHEA-COMP:20239"/>
        <dbReference type="ChEBI" id="CHEBI:29979"/>
        <dbReference type="ChEBI" id="CHEBI:33019"/>
        <dbReference type="ChEBI" id="CHEBI:46398"/>
        <dbReference type="ChEBI" id="CHEBI:233474"/>
    </reaction>
</comment>
<feature type="binding site" evidence="8">
    <location>
        <position position="81"/>
    </location>
    <ligand>
        <name>ATP</name>
        <dbReference type="ChEBI" id="CHEBI:30616"/>
    </ligand>
</feature>
<organism evidence="9 10">
    <name type="scientific">Moheibacter stercoris</name>
    <dbReference type="NCBI Taxonomy" id="1628251"/>
    <lineage>
        <taxon>Bacteria</taxon>
        <taxon>Pseudomonadati</taxon>
        <taxon>Bacteroidota</taxon>
        <taxon>Flavobacteriia</taxon>
        <taxon>Flavobacteriales</taxon>
        <taxon>Weeksellaceae</taxon>
        <taxon>Moheibacter</taxon>
    </lineage>
</organism>
<dbReference type="EMBL" id="JBEPMO010000015">
    <property type="protein sequence ID" value="MET3732605.1"/>
    <property type="molecule type" value="Genomic_DNA"/>
</dbReference>
<dbReference type="Proteomes" id="UP001549146">
    <property type="component" value="Unassembled WGS sequence"/>
</dbReference>
<keyword evidence="6 8" id="KW-0067">ATP-binding</keyword>
<comment type="function">
    <text evidence="8">Nucleotidyltransferase involved in the post-translational modification of proteins. It can catalyze the addition of adenosine monophosphate (AMP) or uridine monophosphate (UMP) to a protein, resulting in modifications known as AMPylation and UMPylation.</text>
</comment>
<comment type="catalytic activity">
    <reaction evidence="8">
        <text>L-threonyl-[protein] + ATP = 3-O-(5'-adenylyl)-L-threonyl-[protein] + diphosphate</text>
        <dbReference type="Rhea" id="RHEA:54292"/>
        <dbReference type="Rhea" id="RHEA-COMP:11060"/>
        <dbReference type="Rhea" id="RHEA-COMP:13847"/>
        <dbReference type="ChEBI" id="CHEBI:30013"/>
        <dbReference type="ChEBI" id="CHEBI:30616"/>
        <dbReference type="ChEBI" id="CHEBI:33019"/>
        <dbReference type="ChEBI" id="CHEBI:138113"/>
        <dbReference type="EC" id="2.7.7.108"/>
    </reaction>
</comment>
<feature type="binding site" evidence="8">
    <location>
        <position position="167"/>
    </location>
    <ligand>
        <name>ATP</name>
        <dbReference type="ChEBI" id="CHEBI:30616"/>
    </ligand>
</feature>
<keyword evidence="4 8" id="KW-0479">Metal-binding</keyword>
<keyword evidence="7 8" id="KW-0460">Magnesium</keyword>
<dbReference type="InterPro" id="IPR003846">
    <property type="entry name" value="SelO"/>
</dbReference>
<evidence type="ECO:0000256" key="8">
    <source>
        <dbReference type="HAMAP-Rule" id="MF_00692"/>
    </source>
</evidence>
<comment type="catalytic activity">
    <reaction evidence="8">
        <text>L-seryl-[protein] + ATP = 3-O-(5'-adenylyl)-L-seryl-[protein] + diphosphate</text>
        <dbReference type="Rhea" id="RHEA:58120"/>
        <dbReference type="Rhea" id="RHEA-COMP:9863"/>
        <dbReference type="Rhea" id="RHEA-COMP:15073"/>
        <dbReference type="ChEBI" id="CHEBI:29999"/>
        <dbReference type="ChEBI" id="CHEBI:30616"/>
        <dbReference type="ChEBI" id="CHEBI:33019"/>
        <dbReference type="ChEBI" id="CHEBI:142516"/>
        <dbReference type="EC" id="2.7.7.108"/>
    </reaction>
</comment>
<protein>
    <recommendedName>
        <fullName evidence="8">Protein nucleotidyltransferase YdiU</fullName>
        <ecNumber evidence="8">2.7.7.-</ecNumber>
    </recommendedName>
    <alternativeName>
        <fullName evidence="8">Protein adenylyltransferase YdiU</fullName>
        <ecNumber evidence="8">2.7.7.108</ecNumber>
    </alternativeName>
    <alternativeName>
        <fullName evidence="8">Protein uridylyltransferase YdiU</fullName>
        <ecNumber evidence="8">2.7.7.-</ecNumber>
    </alternativeName>
</protein>
<comment type="catalytic activity">
    <reaction evidence="8">
        <text>L-tyrosyl-[protein] + ATP = O-(5'-adenylyl)-L-tyrosyl-[protein] + diphosphate</text>
        <dbReference type="Rhea" id="RHEA:54288"/>
        <dbReference type="Rhea" id="RHEA-COMP:10136"/>
        <dbReference type="Rhea" id="RHEA-COMP:13846"/>
        <dbReference type="ChEBI" id="CHEBI:30616"/>
        <dbReference type="ChEBI" id="CHEBI:33019"/>
        <dbReference type="ChEBI" id="CHEBI:46858"/>
        <dbReference type="ChEBI" id="CHEBI:83624"/>
        <dbReference type="EC" id="2.7.7.108"/>
    </reaction>
</comment>
<dbReference type="EC" id="2.7.7.-" evidence="8"/>
<feature type="binding site" evidence="8">
    <location>
        <position position="253"/>
    </location>
    <ligand>
        <name>ATP</name>
        <dbReference type="ChEBI" id="CHEBI:30616"/>
    </ligand>
</feature>
<evidence type="ECO:0000256" key="2">
    <source>
        <dbReference type="ARBA" id="ARBA00022679"/>
    </source>
</evidence>
<name>A0ABV2LVM6_9FLAO</name>
<evidence type="ECO:0000256" key="6">
    <source>
        <dbReference type="ARBA" id="ARBA00022840"/>
    </source>
</evidence>
<dbReference type="PANTHER" id="PTHR32057">
    <property type="entry name" value="PROTEIN ADENYLYLTRANSFERASE SELO, MITOCHONDRIAL"/>
    <property type="match status" value="1"/>
</dbReference>
<reference evidence="9 10" key="1">
    <citation type="submission" date="2024-06" db="EMBL/GenBank/DDBJ databases">
        <title>Genomic Encyclopedia of Type Strains, Phase IV (KMG-IV): sequencing the most valuable type-strain genomes for metagenomic binning, comparative biology and taxonomic classification.</title>
        <authorList>
            <person name="Goeker M."/>
        </authorList>
    </citation>
    <scope>NUCLEOTIDE SEQUENCE [LARGE SCALE GENOMIC DNA]</scope>
    <source>
        <strain evidence="9 10">DSM 29388</strain>
    </source>
</reference>
<feature type="binding site" evidence="8">
    <location>
        <position position="116"/>
    </location>
    <ligand>
        <name>ATP</name>
        <dbReference type="ChEBI" id="CHEBI:30616"/>
    </ligand>
</feature>
<evidence type="ECO:0000313" key="10">
    <source>
        <dbReference type="Proteomes" id="UP001549146"/>
    </source>
</evidence>
<comment type="catalytic activity">
    <reaction evidence="8">
        <text>L-tyrosyl-[protein] + UTP = O-(5'-uridylyl)-L-tyrosyl-[protein] + diphosphate</text>
        <dbReference type="Rhea" id="RHEA:83887"/>
        <dbReference type="Rhea" id="RHEA-COMP:10136"/>
        <dbReference type="Rhea" id="RHEA-COMP:20238"/>
        <dbReference type="ChEBI" id="CHEBI:33019"/>
        <dbReference type="ChEBI" id="CHEBI:46398"/>
        <dbReference type="ChEBI" id="CHEBI:46858"/>
        <dbReference type="ChEBI" id="CHEBI:90602"/>
    </reaction>
</comment>
<evidence type="ECO:0000256" key="4">
    <source>
        <dbReference type="ARBA" id="ARBA00022723"/>
    </source>
</evidence>
<dbReference type="PANTHER" id="PTHR32057:SF14">
    <property type="entry name" value="PROTEIN ADENYLYLTRANSFERASE SELO, MITOCHONDRIAL"/>
    <property type="match status" value="1"/>
</dbReference>
<evidence type="ECO:0000256" key="1">
    <source>
        <dbReference type="ARBA" id="ARBA00009747"/>
    </source>
</evidence>
<feature type="binding site" evidence="8">
    <location>
        <position position="244"/>
    </location>
    <ligand>
        <name>Mg(2+)</name>
        <dbReference type="ChEBI" id="CHEBI:18420"/>
    </ligand>
</feature>
<sequence>MYFNFDSTYLSLPEKFYERIHFQGVSKPEWVVKNEELRKSLNIDGDFDETLLQILSGNQWNSTPFSQAYAGHQFGHFTMLGDGRATILGEHLDAQGNRWDIQLKGSGPTPYSRRGDGRATLRSMLKEYLFSEVLHDLGIPSSRSLAVVKTGEKVYREEIHEGAILTRVMKSHIRIGTFEYARYFGTQDDVETLLNYSVNRLYPELKNSTNLALAFLEKVMKVQIDLIVNWMRVGFIHGVMNTDNISISGETFDFGPCAFMGVYDPSTVYSSIDQNARYSFENQPKILKWNLARLAETLLSLIHPEEKVAIELAIQIINEFDSLYMESWYKMMFSKLGITEEKEGDSHLVDEFLEYLYQFKLDYTNSFAKLTYPEVFDEKENDFPKEMNSWLGKWKIRIENELNSNEIMRRNNPIMILRNQSLEEILKNAEEGNFSKFHNLLNQLESKKRISSIDNSFLRANPEFDSQYKTFCGT</sequence>
<dbReference type="Pfam" id="PF02696">
    <property type="entry name" value="SelO"/>
    <property type="match status" value="1"/>
</dbReference>
<accession>A0ABV2LVM6</accession>
<feature type="binding site" evidence="8">
    <location>
        <position position="117"/>
    </location>
    <ligand>
        <name>ATP</name>
        <dbReference type="ChEBI" id="CHEBI:30616"/>
    </ligand>
</feature>
<dbReference type="HAMAP" id="MF_00692">
    <property type="entry name" value="SelO"/>
    <property type="match status" value="1"/>
</dbReference>
<keyword evidence="5 8" id="KW-0547">Nucleotide-binding</keyword>
<proteinExistence type="inferred from homology"/>
<keyword evidence="2 8" id="KW-0808">Transferase</keyword>
<gene>
    <name evidence="8" type="primary">ydiU</name>
    <name evidence="8" type="synonym">selO</name>
    <name evidence="9" type="ORF">ABID46_002195</name>
</gene>
<comment type="similarity">
    <text evidence="1 8">Belongs to the SELO family.</text>
</comment>
<feature type="binding site" evidence="8">
    <location>
        <position position="174"/>
    </location>
    <ligand>
        <name>ATP</name>
        <dbReference type="ChEBI" id="CHEBI:30616"/>
    </ligand>
</feature>
<comment type="cofactor">
    <cofactor evidence="8">
        <name>Mg(2+)</name>
        <dbReference type="ChEBI" id="CHEBI:18420"/>
    </cofactor>
    <cofactor evidence="8">
        <name>Mn(2+)</name>
        <dbReference type="ChEBI" id="CHEBI:29035"/>
    </cofactor>
</comment>
<keyword evidence="3 8" id="KW-0548">Nucleotidyltransferase</keyword>
<evidence type="ECO:0000313" key="9">
    <source>
        <dbReference type="EMBL" id="MET3732605.1"/>
    </source>
</evidence>
<comment type="catalytic activity">
    <reaction evidence="8">
        <text>L-seryl-[protein] + UTP = O-(5'-uridylyl)-L-seryl-[protein] + diphosphate</text>
        <dbReference type="Rhea" id="RHEA:64604"/>
        <dbReference type="Rhea" id="RHEA-COMP:9863"/>
        <dbReference type="Rhea" id="RHEA-COMP:16635"/>
        <dbReference type="ChEBI" id="CHEBI:29999"/>
        <dbReference type="ChEBI" id="CHEBI:33019"/>
        <dbReference type="ChEBI" id="CHEBI:46398"/>
        <dbReference type="ChEBI" id="CHEBI:156051"/>
    </reaction>
</comment>
<feature type="binding site" evidence="8">
    <location>
        <position position="84"/>
    </location>
    <ligand>
        <name>ATP</name>
        <dbReference type="ChEBI" id="CHEBI:30616"/>
    </ligand>
</feature>
<evidence type="ECO:0000256" key="5">
    <source>
        <dbReference type="ARBA" id="ARBA00022741"/>
    </source>
</evidence>
<dbReference type="EC" id="2.7.7.108" evidence="8"/>
<dbReference type="NCBIfam" id="NF000658">
    <property type="entry name" value="PRK00029.1"/>
    <property type="match status" value="1"/>
</dbReference>
<keyword evidence="10" id="KW-1185">Reference proteome</keyword>
<feature type="binding site" evidence="8">
    <location>
        <position position="253"/>
    </location>
    <ligand>
        <name>Mg(2+)</name>
        <dbReference type="ChEBI" id="CHEBI:18420"/>
    </ligand>
</feature>